<reference evidence="1 2" key="1">
    <citation type="submission" date="2016-10" db="EMBL/GenBank/DDBJ databases">
        <authorList>
            <person name="de Groot N.N."/>
        </authorList>
    </citation>
    <scope>NUCLEOTIDE SEQUENCE [LARGE SCALE GENOMIC DNA]</scope>
    <source>
        <strain evidence="1 2">CGMCC 4.3491</strain>
    </source>
</reference>
<organism evidence="1 2">
    <name type="scientific">Herbiconiux ginsengi</name>
    <dbReference type="NCBI Taxonomy" id="381665"/>
    <lineage>
        <taxon>Bacteria</taxon>
        <taxon>Bacillati</taxon>
        <taxon>Actinomycetota</taxon>
        <taxon>Actinomycetes</taxon>
        <taxon>Micrococcales</taxon>
        <taxon>Microbacteriaceae</taxon>
        <taxon>Herbiconiux</taxon>
    </lineage>
</organism>
<name>A0A1H3KBA1_9MICO</name>
<keyword evidence="2" id="KW-1185">Reference proteome</keyword>
<accession>A0A1H3KBA1</accession>
<dbReference type="STRING" id="381665.SAMN05216554_0493"/>
<sequence length="118" mass="12621">MTSTRESVVEVKKLPNEFYAEIVCEAVNVSEKRFVAALDAVATCLFVLDGAQGAQFSADPKQRRVTFGFVLVAEDELAAGREASNLARTALHASGGATPSWTGNFRVVESSQKLLVTA</sequence>
<gene>
    <name evidence="1" type="ORF">SAMN05216554_0493</name>
</gene>
<dbReference type="Proteomes" id="UP000198891">
    <property type="component" value="Unassembled WGS sequence"/>
</dbReference>
<evidence type="ECO:0000313" key="2">
    <source>
        <dbReference type="Proteomes" id="UP000198891"/>
    </source>
</evidence>
<dbReference type="AlphaFoldDB" id="A0A1H3KBA1"/>
<dbReference type="EMBL" id="FNPZ01000001">
    <property type="protein sequence ID" value="SDY49431.1"/>
    <property type="molecule type" value="Genomic_DNA"/>
</dbReference>
<protein>
    <submittedName>
        <fullName evidence="1">Uncharacterized protein</fullName>
    </submittedName>
</protein>
<proteinExistence type="predicted"/>
<dbReference type="OrthoDB" id="5020335at2"/>
<evidence type="ECO:0000313" key="1">
    <source>
        <dbReference type="EMBL" id="SDY49431.1"/>
    </source>
</evidence>
<dbReference type="RefSeq" id="WP_139256576.1">
    <property type="nucleotide sequence ID" value="NZ_FNPZ01000001.1"/>
</dbReference>